<dbReference type="EMBL" id="NKXS01003182">
    <property type="protein sequence ID" value="PIN10605.1"/>
    <property type="molecule type" value="Genomic_DNA"/>
</dbReference>
<gene>
    <name evidence="1" type="ORF">CDL12_16806</name>
</gene>
<evidence type="ECO:0008006" key="3">
    <source>
        <dbReference type="Google" id="ProtNLM"/>
    </source>
</evidence>
<reference evidence="2" key="1">
    <citation type="journal article" date="2018" name="Gigascience">
        <title>Genome assembly of the Pink Ipe (Handroanthus impetiginosus, Bignoniaceae), a highly valued, ecologically keystone Neotropical timber forest tree.</title>
        <authorList>
            <person name="Silva-Junior O.B."/>
            <person name="Grattapaglia D."/>
            <person name="Novaes E."/>
            <person name="Collevatti R.G."/>
        </authorList>
    </citation>
    <scope>NUCLEOTIDE SEQUENCE [LARGE SCALE GENOMIC DNA]</scope>
    <source>
        <strain evidence="2">cv. UFG-1</strain>
    </source>
</reference>
<evidence type="ECO:0000313" key="2">
    <source>
        <dbReference type="Proteomes" id="UP000231279"/>
    </source>
</evidence>
<comment type="caution">
    <text evidence="1">The sequence shown here is derived from an EMBL/GenBank/DDBJ whole genome shotgun (WGS) entry which is preliminary data.</text>
</comment>
<dbReference type="PANTHER" id="PTHR36264">
    <property type="entry name" value="SET DOMAIN-CONTAINING PROTEIN"/>
    <property type="match status" value="1"/>
</dbReference>
<evidence type="ECO:0000313" key="1">
    <source>
        <dbReference type="EMBL" id="PIN10605.1"/>
    </source>
</evidence>
<dbReference type="Proteomes" id="UP000231279">
    <property type="component" value="Unassembled WGS sequence"/>
</dbReference>
<accession>A0A2G9GZE9</accession>
<protein>
    <recommendedName>
        <fullName evidence="3">TF-B3 domain-containing protein</fullName>
    </recommendedName>
</protein>
<dbReference type="PANTHER" id="PTHR36264:SF5">
    <property type="entry name" value="SET DOMAIN-CONTAINING PROTEIN"/>
    <property type="match status" value="1"/>
</dbReference>
<proteinExistence type="predicted"/>
<name>A0A2G9GZE9_9LAMI</name>
<organism evidence="1 2">
    <name type="scientific">Handroanthus impetiginosus</name>
    <dbReference type="NCBI Taxonomy" id="429701"/>
    <lineage>
        <taxon>Eukaryota</taxon>
        <taxon>Viridiplantae</taxon>
        <taxon>Streptophyta</taxon>
        <taxon>Embryophyta</taxon>
        <taxon>Tracheophyta</taxon>
        <taxon>Spermatophyta</taxon>
        <taxon>Magnoliopsida</taxon>
        <taxon>eudicotyledons</taxon>
        <taxon>Gunneridae</taxon>
        <taxon>Pentapetalae</taxon>
        <taxon>asterids</taxon>
        <taxon>lamiids</taxon>
        <taxon>Lamiales</taxon>
        <taxon>Bignoniaceae</taxon>
        <taxon>Crescentiina</taxon>
        <taxon>Tabebuia alliance</taxon>
        <taxon>Handroanthus</taxon>
    </lineage>
</organism>
<dbReference type="OrthoDB" id="911161at2759"/>
<sequence length="166" mass="19806">MKKTFYHSFITLKEEEQAPNSNTNQYQPPRVLIEIRDIYPYSTQSQWQIKKILTHHEVAIGKLLLPFSDMFEHVFRYWNIFMANHVVLGYKVNVIIWDVTDQKMNNNPTRYRGEGFYVEMLPNDDYTLTCMELFKDRNLSVDDEIGLCWDPRGSSFQFTLFCKTLN</sequence>
<keyword evidence="2" id="KW-1185">Reference proteome</keyword>
<dbReference type="AlphaFoldDB" id="A0A2G9GZE9"/>